<name>A0AAX2GX95_9FLAO</name>
<sequence>MKELDLRNTKIYVNGKSKELQEKLFKMGCIWKDSRNNTVAIYLECPFIYINSKLELFEGNNMNVFCNTERKELQVQDVLDYEIPKKDWKEELKEGNICLRFWDEIGKLGVDCKNIPKKSLFYFDKDQQDLVDEVVFKLQLHLEMLRFAEVRNGDWEPDFENDAINIFGLHINVSNVVEVCCSYITIDGYINQVVFKSEEIAQEALEEFGERIKELYL</sequence>
<dbReference type="Proteomes" id="UP000215539">
    <property type="component" value="Chromosome 1"/>
</dbReference>
<dbReference type="EMBL" id="LT906449">
    <property type="protein sequence ID" value="SNV05071.1"/>
    <property type="molecule type" value="Genomic_DNA"/>
</dbReference>
<evidence type="ECO:0008006" key="5">
    <source>
        <dbReference type="Google" id="ProtNLM"/>
    </source>
</evidence>
<dbReference type="Proteomes" id="UP000065822">
    <property type="component" value="Chromosome"/>
</dbReference>
<gene>
    <name evidence="1" type="ORF">AXF12_05915</name>
    <name evidence="2" type="ORF">SAMEA44541418_00535</name>
</gene>
<dbReference type="AlphaFoldDB" id="A0AAX2GX95"/>
<evidence type="ECO:0000313" key="1">
    <source>
        <dbReference type="EMBL" id="AMD85095.1"/>
    </source>
</evidence>
<reference evidence="1 3" key="1">
    <citation type="submission" date="2016-02" db="EMBL/GenBank/DDBJ databases">
        <authorList>
            <person name="Holder M.E."/>
            <person name="Ajami N.J."/>
            <person name="Petrosino J.F."/>
        </authorList>
    </citation>
    <scope>NUCLEOTIDE SEQUENCE [LARGE SCALE GENOMIC DNA]</scope>
    <source>
        <strain evidence="1 3">CCUG 32990</strain>
    </source>
</reference>
<dbReference type="KEGG" id="chg:AXF12_05915"/>
<dbReference type="RefSeq" id="WP_066429172.1">
    <property type="nucleotide sequence ID" value="NZ_CP014227.1"/>
</dbReference>
<evidence type="ECO:0000313" key="4">
    <source>
        <dbReference type="Proteomes" id="UP000215539"/>
    </source>
</evidence>
<organism evidence="2 4">
    <name type="scientific">Capnocytophaga haemolytica</name>
    <dbReference type="NCBI Taxonomy" id="45243"/>
    <lineage>
        <taxon>Bacteria</taxon>
        <taxon>Pseudomonadati</taxon>
        <taxon>Bacteroidota</taxon>
        <taxon>Flavobacteriia</taxon>
        <taxon>Flavobacteriales</taxon>
        <taxon>Flavobacteriaceae</taxon>
        <taxon>Capnocytophaga</taxon>
    </lineage>
</organism>
<protein>
    <recommendedName>
        <fullName evidence="5">DUF2262 domain-containing protein</fullName>
    </recommendedName>
</protein>
<dbReference type="EMBL" id="CP014227">
    <property type="protein sequence ID" value="AMD85095.1"/>
    <property type="molecule type" value="Genomic_DNA"/>
</dbReference>
<keyword evidence="3" id="KW-1185">Reference proteome</keyword>
<evidence type="ECO:0000313" key="3">
    <source>
        <dbReference type="Proteomes" id="UP000065822"/>
    </source>
</evidence>
<reference evidence="2 4" key="2">
    <citation type="submission" date="2017-06" db="EMBL/GenBank/DDBJ databases">
        <authorList>
            <consortium name="Pathogen Informatics"/>
        </authorList>
    </citation>
    <scope>NUCLEOTIDE SEQUENCE [LARGE SCALE GENOMIC DNA]</scope>
    <source>
        <strain evidence="2 4">NCTC12947</strain>
    </source>
</reference>
<proteinExistence type="predicted"/>
<evidence type="ECO:0000313" key="2">
    <source>
        <dbReference type="EMBL" id="SNV05071.1"/>
    </source>
</evidence>
<accession>A0AAX2GX95</accession>